<protein>
    <submittedName>
        <fullName evidence="2">Uncharacterized protein</fullName>
    </submittedName>
</protein>
<evidence type="ECO:0000313" key="3">
    <source>
        <dbReference type="Proteomes" id="UP000267029"/>
    </source>
</evidence>
<feature type="region of interest" description="Disordered" evidence="1">
    <location>
        <begin position="62"/>
        <end position="84"/>
    </location>
</feature>
<dbReference type="EMBL" id="UXSR01005693">
    <property type="protein sequence ID" value="VDD83329.1"/>
    <property type="molecule type" value="Genomic_DNA"/>
</dbReference>
<reference evidence="2 3" key="1">
    <citation type="submission" date="2018-10" db="EMBL/GenBank/DDBJ databases">
        <authorList>
            <consortium name="Pathogen Informatics"/>
        </authorList>
    </citation>
    <scope>NUCLEOTIDE SEQUENCE [LARGE SCALE GENOMIC DNA]</scope>
</reference>
<sequence>MVLFDSQLEPEIEEKALFSPSSSSHLIVVLFLSLSYAICPTSHINSARCHWLEVLVGSGNRTDIKEEPNSRRPSDGSQNDAMWTRSFRVRRQEGGCARYSAQLRSVNQDVVDVVWRKAIRQIEARAAETAVRVCANAPLPLAVNTSPRPPNLRSEPTRHRQNDPIPLPTLPLFRP</sequence>
<proteinExistence type="predicted"/>
<feature type="compositionally biased region" description="Pro residues" evidence="1">
    <location>
        <begin position="165"/>
        <end position="175"/>
    </location>
</feature>
<name>A0A3P6I5Z8_MESCO</name>
<dbReference type="AlphaFoldDB" id="A0A3P6I5Z8"/>
<keyword evidence="3" id="KW-1185">Reference proteome</keyword>
<feature type="region of interest" description="Disordered" evidence="1">
    <location>
        <begin position="141"/>
        <end position="175"/>
    </location>
</feature>
<gene>
    <name evidence="2" type="ORF">MCOS_LOCUS9332</name>
</gene>
<dbReference type="Proteomes" id="UP000267029">
    <property type="component" value="Unassembled WGS sequence"/>
</dbReference>
<feature type="compositionally biased region" description="Basic and acidic residues" evidence="1">
    <location>
        <begin position="62"/>
        <end position="74"/>
    </location>
</feature>
<organism evidence="2 3">
    <name type="scientific">Mesocestoides corti</name>
    <name type="common">Flatworm</name>
    <dbReference type="NCBI Taxonomy" id="53468"/>
    <lineage>
        <taxon>Eukaryota</taxon>
        <taxon>Metazoa</taxon>
        <taxon>Spiralia</taxon>
        <taxon>Lophotrochozoa</taxon>
        <taxon>Platyhelminthes</taxon>
        <taxon>Cestoda</taxon>
        <taxon>Eucestoda</taxon>
        <taxon>Cyclophyllidea</taxon>
        <taxon>Mesocestoididae</taxon>
        <taxon>Mesocestoides</taxon>
    </lineage>
</organism>
<evidence type="ECO:0000313" key="2">
    <source>
        <dbReference type="EMBL" id="VDD83329.1"/>
    </source>
</evidence>
<evidence type="ECO:0000256" key="1">
    <source>
        <dbReference type="SAM" id="MobiDB-lite"/>
    </source>
</evidence>
<accession>A0A3P6I5Z8</accession>